<evidence type="ECO:0000256" key="1">
    <source>
        <dbReference type="ARBA" id="ARBA00004229"/>
    </source>
</evidence>
<dbReference type="EMBL" id="HBKN01027724">
    <property type="protein sequence ID" value="CAE2311100.1"/>
    <property type="molecule type" value="Transcribed_RNA"/>
</dbReference>
<dbReference type="GO" id="GO:0003777">
    <property type="term" value="F:microtubule motor activity"/>
    <property type="evidence" value="ECO:0007669"/>
    <property type="project" value="InterPro"/>
</dbReference>
<feature type="region of interest" description="Disordered" evidence="7">
    <location>
        <begin position="1"/>
        <end position="39"/>
    </location>
</feature>
<dbReference type="SUPFAM" id="SSF52540">
    <property type="entry name" value="P-loop containing nucleoside triphosphate hydrolases"/>
    <property type="match status" value="1"/>
</dbReference>
<dbReference type="GO" id="GO:0005874">
    <property type="term" value="C:microtubule"/>
    <property type="evidence" value="ECO:0007669"/>
    <property type="project" value="UniProtKB-KW"/>
</dbReference>
<dbReference type="GO" id="GO:0005524">
    <property type="term" value="F:ATP binding"/>
    <property type="evidence" value="ECO:0007669"/>
    <property type="project" value="UniProtKB-UniRule"/>
</dbReference>
<dbReference type="PRINTS" id="PR00380">
    <property type="entry name" value="KINESINHEAVY"/>
</dbReference>
<feature type="coiled-coil region" evidence="6">
    <location>
        <begin position="494"/>
        <end position="528"/>
    </location>
</feature>
<dbReference type="Gene3D" id="3.40.850.10">
    <property type="entry name" value="Kinesin motor domain"/>
    <property type="match status" value="1"/>
</dbReference>
<keyword evidence="4 5" id="KW-0505">Motor protein</keyword>
<keyword evidence="5" id="KW-0493">Microtubule</keyword>
<dbReference type="SMART" id="SM00129">
    <property type="entry name" value="KISc"/>
    <property type="match status" value="1"/>
</dbReference>
<feature type="region of interest" description="Disordered" evidence="7">
    <location>
        <begin position="707"/>
        <end position="748"/>
    </location>
</feature>
<evidence type="ECO:0000259" key="8">
    <source>
        <dbReference type="PROSITE" id="PS50067"/>
    </source>
</evidence>
<feature type="domain" description="Kinesin motor" evidence="8">
    <location>
        <begin position="165"/>
        <end position="484"/>
    </location>
</feature>
<comment type="subcellular location">
    <subcellularLocation>
        <location evidence="1">Plastid</location>
        <location evidence="1">Chloroplast</location>
    </subcellularLocation>
</comment>
<keyword evidence="6" id="KW-0175">Coiled coil</keyword>
<feature type="compositionally biased region" description="Basic and acidic residues" evidence="7">
    <location>
        <begin position="559"/>
        <end position="576"/>
    </location>
</feature>
<dbReference type="Pfam" id="PF00225">
    <property type="entry name" value="Kinesin"/>
    <property type="match status" value="1"/>
</dbReference>
<reference evidence="9" key="1">
    <citation type="submission" date="2021-01" db="EMBL/GenBank/DDBJ databases">
        <authorList>
            <person name="Corre E."/>
            <person name="Pelletier E."/>
            <person name="Niang G."/>
            <person name="Scheremetjew M."/>
            <person name="Finn R."/>
            <person name="Kale V."/>
            <person name="Holt S."/>
            <person name="Cochrane G."/>
            <person name="Meng A."/>
            <person name="Brown T."/>
            <person name="Cohen L."/>
        </authorList>
    </citation>
    <scope>NUCLEOTIDE SEQUENCE</scope>
    <source>
        <strain evidence="9">CCMP 2712</strain>
    </source>
</reference>
<dbReference type="PANTHER" id="PTHR47972:SF28">
    <property type="entry name" value="KINESIN-LIKE PROTEIN KLP-3"/>
    <property type="match status" value="1"/>
</dbReference>
<evidence type="ECO:0000256" key="3">
    <source>
        <dbReference type="ARBA" id="ARBA00022840"/>
    </source>
</evidence>
<dbReference type="InterPro" id="IPR036961">
    <property type="entry name" value="Kinesin_motor_dom_sf"/>
</dbReference>
<dbReference type="GO" id="GO:0007018">
    <property type="term" value="P:microtubule-based movement"/>
    <property type="evidence" value="ECO:0007669"/>
    <property type="project" value="InterPro"/>
</dbReference>
<evidence type="ECO:0000256" key="7">
    <source>
        <dbReference type="SAM" id="MobiDB-lite"/>
    </source>
</evidence>
<dbReference type="InterPro" id="IPR019821">
    <property type="entry name" value="Kinesin_motor_CS"/>
</dbReference>
<comment type="similarity">
    <text evidence="4 5">Belongs to the TRAFAC class myosin-kinesin ATPase superfamily. Kinesin family.</text>
</comment>
<organism evidence="9">
    <name type="scientific">Guillardia theta</name>
    <name type="common">Cryptophyte</name>
    <name type="synonym">Cryptomonas phi</name>
    <dbReference type="NCBI Taxonomy" id="55529"/>
    <lineage>
        <taxon>Eukaryota</taxon>
        <taxon>Cryptophyceae</taxon>
        <taxon>Pyrenomonadales</taxon>
        <taxon>Geminigeraceae</taxon>
        <taxon>Guillardia</taxon>
    </lineage>
</organism>
<name>A0A7S4NW75_GUITH</name>
<proteinExistence type="inferred from homology"/>
<feature type="compositionally biased region" description="Basic and acidic residues" evidence="7">
    <location>
        <begin position="22"/>
        <end position="39"/>
    </location>
</feature>
<dbReference type="InterPro" id="IPR027640">
    <property type="entry name" value="Kinesin-like_fam"/>
</dbReference>
<feature type="compositionally biased region" description="Low complexity" evidence="7">
    <location>
        <begin position="724"/>
        <end position="733"/>
    </location>
</feature>
<evidence type="ECO:0000256" key="5">
    <source>
        <dbReference type="RuleBase" id="RU000394"/>
    </source>
</evidence>
<evidence type="ECO:0000256" key="2">
    <source>
        <dbReference type="ARBA" id="ARBA00022741"/>
    </source>
</evidence>
<dbReference type="InterPro" id="IPR001752">
    <property type="entry name" value="Kinesin_motor_dom"/>
</dbReference>
<keyword evidence="3 4" id="KW-0067">ATP-binding</keyword>
<dbReference type="GO" id="GO:0008017">
    <property type="term" value="F:microtubule binding"/>
    <property type="evidence" value="ECO:0007669"/>
    <property type="project" value="InterPro"/>
</dbReference>
<evidence type="ECO:0000313" key="9">
    <source>
        <dbReference type="EMBL" id="CAE2311100.1"/>
    </source>
</evidence>
<dbReference type="AlphaFoldDB" id="A0A7S4NW75"/>
<feature type="region of interest" description="Disordered" evidence="7">
    <location>
        <begin position="557"/>
        <end position="576"/>
    </location>
</feature>
<dbReference type="InterPro" id="IPR027417">
    <property type="entry name" value="P-loop_NTPase"/>
</dbReference>
<evidence type="ECO:0000256" key="4">
    <source>
        <dbReference type="PROSITE-ProRule" id="PRU00283"/>
    </source>
</evidence>
<accession>A0A7S4NW75</accession>
<dbReference type="PANTHER" id="PTHR47972">
    <property type="entry name" value="KINESIN-LIKE PROTEIN KLP-3"/>
    <property type="match status" value="1"/>
</dbReference>
<dbReference type="PROSITE" id="PS50067">
    <property type="entry name" value="KINESIN_MOTOR_2"/>
    <property type="match status" value="1"/>
</dbReference>
<dbReference type="GO" id="GO:0009507">
    <property type="term" value="C:chloroplast"/>
    <property type="evidence" value="ECO:0007669"/>
    <property type="project" value="UniProtKB-SubCell"/>
</dbReference>
<sequence>MMEKEAKRLQAQLDSAMSELSVKQEEAKKREERLEAKKREASKLKSLVNRLEKEAKASKSQAVLRQVMGLRPKLMETRKRFLLLRSHVFSTNESVQSMCDAMLVEMRNYCSFILPLPHEQPEKVNAEKLSGTQLVAGLKHMLGKYRGAAELCRKLNVELQNLKGSMRILCRVRPLRQVEQEDGSCVHLRGLGQLSVLDKGGSKEFHFDTTYGPKSTQEELFDDARALLQTVVDGYNVSVFAYGPTGSGKTYSITGGGGKHRGMVYRMLEDLFRTQKERAVLVSLQVKISMFEIYNEKIKDLLSGGVGEQEELRVSTDKHGSVHVEGLKEHAVESLQKGIGLLELGMSVRATGATNLNEHSSRSHLLVRLAVSGQDKRTGERTSGKMYLVDLAGSENVSLSGAEGKALKEAIGINRSLSALHDVMLSLSSKDHHIPYRNSLLTRVLSDSLGGQAKCLMYVMISPAMRERTSTLATLNFAMRCKSIVLEPAKKNVDKTVEDEMEEYKAEAEFLKDKMIKLQQEKEEVVRKLQLQFDFMMESDRFEVKVRELFGLPLHGGRKREGGGRGEGKRKGETVEGRRKRVEALYLKEADKMIVNKRQIHDELLRSLERGVQAFSDVIRGQDTTIHTLEAEISFLKSRLEHDSFERGGERATKRMKEGSDLPSDSKFVASPLSDVLHRHVDERKLRARAYRRDRFWGPTSKAKFLSPKVDRREQEEEEEAEVRAVSVPPVSRDGPQRLLPLIGGGLG</sequence>
<gene>
    <name evidence="9" type="ORF">GTHE00462_LOCUS21430</name>
</gene>
<evidence type="ECO:0000256" key="6">
    <source>
        <dbReference type="SAM" id="Coils"/>
    </source>
</evidence>
<feature type="binding site" evidence="4">
    <location>
        <begin position="243"/>
        <end position="250"/>
    </location>
    <ligand>
        <name>ATP</name>
        <dbReference type="ChEBI" id="CHEBI:30616"/>
    </ligand>
</feature>
<keyword evidence="2 4" id="KW-0547">Nucleotide-binding</keyword>
<protein>
    <recommendedName>
        <fullName evidence="5">Kinesin-like protein</fullName>
    </recommendedName>
</protein>
<dbReference type="PROSITE" id="PS00411">
    <property type="entry name" value="KINESIN_MOTOR_1"/>
    <property type="match status" value="1"/>
</dbReference>